<reference evidence="1" key="1">
    <citation type="submission" date="2020-05" db="EMBL/GenBank/DDBJ databases">
        <title>Large-scale comparative analyses of tick genomes elucidate their genetic diversity and vector capacities.</title>
        <authorList>
            <person name="Jia N."/>
            <person name="Wang J."/>
            <person name="Shi W."/>
            <person name="Du L."/>
            <person name="Sun Y."/>
            <person name="Zhan W."/>
            <person name="Jiang J."/>
            <person name="Wang Q."/>
            <person name="Zhang B."/>
            <person name="Ji P."/>
            <person name="Sakyi L.B."/>
            <person name="Cui X."/>
            <person name="Yuan T."/>
            <person name="Jiang B."/>
            <person name="Yang W."/>
            <person name="Lam T.T.-Y."/>
            <person name="Chang Q."/>
            <person name="Ding S."/>
            <person name="Wang X."/>
            <person name="Zhu J."/>
            <person name="Ruan X."/>
            <person name="Zhao L."/>
            <person name="Wei J."/>
            <person name="Que T."/>
            <person name="Du C."/>
            <person name="Cheng J."/>
            <person name="Dai P."/>
            <person name="Han X."/>
            <person name="Huang E."/>
            <person name="Gao Y."/>
            <person name="Liu J."/>
            <person name="Shao H."/>
            <person name="Ye R."/>
            <person name="Li L."/>
            <person name="Wei W."/>
            <person name="Wang X."/>
            <person name="Wang C."/>
            <person name="Yang T."/>
            <person name="Huo Q."/>
            <person name="Li W."/>
            <person name="Guo W."/>
            <person name="Chen H."/>
            <person name="Zhou L."/>
            <person name="Ni X."/>
            <person name="Tian J."/>
            <person name="Zhou Y."/>
            <person name="Sheng Y."/>
            <person name="Liu T."/>
            <person name="Pan Y."/>
            <person name="Xia L."/>
            <person name="Li J."/>
            <person name="Zhao F."/>
            <person name="Cao W."/>
        </authorList>
    </citation>
    <scope>NUCLEOTIDE SEQUENCE</scope>
    <source>
        <strain evidence="1">Dsil-2018</strain>
    </source>
</reference>
<keyword evidence="2" id="KW-1185">Reference proteome</keyword>
<comment type="caution">
    <text evidence="1">The sequence shown here is derived from an EMBL/GenBank/DDBJ whole genome shotgun (WGS) entry which is preliminary data.</text>
</comment>
<dbReference type="Proteomes" id="UP000821865">
    <property type="component" value="Chromosome 3"/>
</dbReference>
<sequence>MPQNMLKFGSPLCTKPICVITLCFDEDFQVHVDISEEDAIENKSKIKVKETCQVRIADVLQESSQPTQPARGSVYCLPAVPPDIAMAVQRHQAGQHFAGRQRVLQWLHHDLYLYDMYPGRLYTEAARALVTRFPNLADATGTGYDSWREALRYKAKYERKKVRALSKEDVEKAPPQKRAAVNESAAPQRIERPYTATAMVEAEDGETVACHISAMAKEVLKARPDMAYIEDCMARTLASRREWVAKENPSVDEMLLKYPVLSISSIDPAKVHYVPTVTFTGGILTTQDFTVCLEGIAIKEGSLLAAIATQMALYWTFNIVFNKKAQKTFDLLCHLLKVHSGLRTTPLVRVAQTLLSQ</sequence>
<name>A0ACB8D5G2_DERSI</name>
<organism evidence="1 2">
    <name type="scientific">Dermacentor silvarum</name>
    <name type="common">Tick</name>
    <dbReference type="NCBI Taxonomy" id="543639"/>
    <lineage>
        <taxon>Eukaryota</taxon>
        <taxon>Metazoa</taxon>
        <taxon>Ecdysozoa</taxon>
        <taxon>Arthropoda</taxon>
        <taxon>Chelicerata</taxon>
        <taxon>Arachnida</taxon>
        <taxon>Acari</taxon>
        <taxon>Parasitiformes</taxon>
        <taxon>Ixodida</taxon>
        <taxon>Ixodoidea</taxon>
        <taxon>Ixodidae</taxon>
        <taxon>Rhipicephalinae</taxon>
        <taxon>Dermacentor</taxon>
    </lineage>
</organism>
<evidence type="ECO:0000313" key="1">
    <source>
        <dbReference type="EMBL" id="KAH7959601.1"/>
    </source>
</evidence>
<dbReference type="EMBL" id="CM023472">
    <property type="protein sequence ID" value="KAH7959601.1"/>
    <property type="molecule type" value="Genomic_DNA"/>
</dbReference>
<accession>A0ACB8D5G2</accession>
<evidence type="ECO:0000313" key="2">
    <source>
        <dbReference type="Proteomes" id="UP000821865"/>
    </source>
</evidence>
<proteinExistence type="predicted"/>
<gene>
    <name evidence="1" type="ORF">HPB49_012295</name>
</gene>
<protein>
    <submittedName>
        <fullName evidence="1">Uncharacterized protein</fullName>
    </submittedName>
</protein>